<keyword evidence="3" id="KW-1185">Reference proteome</keyword>
<organism evidence="2 3">
    <name type="scientific">Mucilaginibacter angelicae</name>
    <dbReference type="NCBI Taxonomy" id="869718"/>
    <lineage>
        <taxon>Bacteria</taxon>
        <taxon>Pseudomonadati</taxon>
        <taxon>Bacteroidota</taxon>
        <taxon>Sphingobacteriia</taxon>
        <taxon>Sphingobacteriales</taxon>
        <taxon>Sphingobacteriaceae</taxon>
        <taxon>Mucilaginibacter</taxon>
    </lineage>
</organism>
<dbReference type="Proteomes" id="UP001589828">
    <property type="component" value="Unassembled WGS sequence"/>
</dbReference>
<protein>
    <submittedName>
        <fullName evidence="2">Uncharacterized protein</fullName>
    </submittedName>
</protein>
<name>A0ABV6L6S3_9SPHI</name>
<sequence length="145" mass="16255">MIIANENSLEAGTEQLTINITEDVSIAQAYNDSNIVSPTEEEQQATNVESCCAEPIKGLKEFIEDTLTMSVDEKHPQDMLSTSNLSVKTEDESSPLNQLLYLLTLFKDRLLEQKASLQEQKATLVDVQSRLLKIQNKVQTKLLRS</sequence>
<gene>
    <name evidence="2" type="ORF">ACFFGT_13150</name>
</gene>
<comment type="caution">
    <text evidence="2">The sequence shown here is derived from an EMBL/GenBank/DDBJ whole genome shotgun (WGS) entry which is preliminary data.</text>
</comment>
<evidence type="ECO:0000256" key="1">
    <source>
        <dbReference type="SAM" id="Coils"/>
    </source>
</evidence>
<reference evidence="2 3" key="1">
    <citation type="submission" date="2024-09" db="EMBL/GenBank/DDBJ databases">
        <authorList>
            <person name="Sun Q."/>
            <person name="Mori K."/>
        </authorList>
    </citation>
    <scope>NUCLEOTIDE SEQUENCE [LARGE SCALE GENOMIC DNA]</scope>
    <source>
        <strain evidence="2 3">NCAIM B.02415</strain>
    </source>
</reference>
<dbReference type="RefSeq" id="WP_377022997.1">
    <property type="nucleotide sequence ID" value="NZ_JBHLTS010000022.1"/>
</dbReference>
<feature type="coiled-coil region" evidence="1">
    <location>
        <begin position="107"/>
        <end position="137"/>
    </location>
</feature>
<keyword evidence="1" id="KW-0175">Coiled coil</keyword>
<accession>A0ABV6L6S3</accession>
<proteinExistence type="predicted"/>
<evidence type="ECO:0000313" key="2">
    <source>
        <dbReference type="EMBL" id="MFC0515159.1"/>
    </source>
</evidence>
<evidence type="ECO:0000313" key="3">
    <source>
        <dbReference type="Proteomes" id="UP001589828"/>
    </source>
</evidence>
<dbReference type="EMBL" id="JBHLTS010000022">
    <property type="protein sequence ID" value="MFC0515159.1"/>
    <property type="molecule type" value="Genomic_DNA"/>
</dbReference>